<sequence length="115" mass="11998">MFITTKALMLASLAALVLAQGPDATISLYQDTACQTPVPGAGYTVVYPLSCDTGPFQTGWSSARIVNELTQGGTITFYTENECGCPTCGSHGYSASDNGCLTEFGFTANAVGFYV</sequence>
<evidence type="ECO:0000256" key="1">
    <source>
        <dbReference type="SAM" id="SignalP"/>
    </source>
</evidence>
<name>A0A6A6CMH3_ZASCE</name>
<gene>
    <name evidence="2" type="ORF">M409DRAFT_21679</name>
</gene>
<evidence type="ECO:0000313" key="3">
    <source>
        <dbReference type="Proteomes" id="UP000799537"/>
    </source>
</evidence>
<organism evidence="2 3">
    <name type="scientific">Zasmidium cellare ATCC 36951</name>
    <dbReference type="NCBI Taxonomy" id="1080233"/>
    <lineage>
        <taxon>Eukaryota</taxon>
        <taxon>Fungi</taxon>
        <taxon>Dikarya</taxon>
        <taxon>Ascomycota</taxon>
        <taxon>Pezizomycotina</taxon>
        <taxon>Dothideomycetes</taxon>
        <taxon>Dothideomycetidae</taxon>
        <taxon>Mycosphaerellales</taxon>
        <taxon>Mycosphaerellaceae</taxon>
        <taxon>Zasmidium</taxon>
    </lineage>
</organism>
<protein>
    <submittedName>
        <fullName evidence="2">Uncharacterized protein</fullName>
    </submittedName>
</protein>
<dbReference type="EMBL" id="ML993591">
    <property type="protein sequence ID" value="KAF2168241.1"/>
    <property type="molecule type" value="Genomic_DNA"/>
</dbReference>
<proteinExistence type="predicted"/>
<dbReference type="OrthoDB" id="5176878at2759"/>
<accession>A0A6A6CMH3</accession>
<keyword evidence="1" id="KW-0732">Signal</keyword>
<feature type="signal peptide" evidence="1">
    <location>
        <begin position="1"/>
        <end position="19"/>
    </location>
</feature>
<dbReference type="GeneID" id="54559244"/>
<dbReference type="RefSeq" id="XP_033669130.1">
    <property type="nucleotide sequence ID" value="XM_033805972.1"/>
</dbReference>
<evidence type="ECO:0000313" key="2">
    <source>
        <dbReference type="EMBL" id="KAF2168241.1"/>
    </source>
</evidence>
<dbReference type="AlphaFoldDB" id="A0A6A6CMH3"/>
<feature type="chain" id="PRO_5025687663" evidence="1">
    <location>
        <begin position="20"/>
        <end position="115"/>
    </location>
</feature>
<dbReference type="Proteomes" id="UP000799537">
    <property type="component" value="Unassembled WGS sequence"/>
</dbReference>
<reference evidence="2" key="1">
    <citation type="journal article" date="2020" name="Stud. Mycol.">
        <title>101 Dothideomycetes genomes: a test case for predicting lifestyles and emergence of pathogens.</title>
        <authorList>
            <person name="Haridas S."/>
            <person name="Albert R."/>
            <person name="Binder M."/>
            <person name="Bloem J."/>
            <person name="Labutti K."/>
            <person name="Salamov A."/>
            <person name="Andreopoulos B."/>
            <person name="Baker S."/>
            <person name="Barry K."/>
            <person name="Bills G."/>
            <person name="Bluhm B."/>
            <person name="Cannon C."/>
            <person name="Castanera R."/>
            <person name="Culley D."/>
            <person name="Daum C."/>
            <person name="Ezra D."/>
            <person name="Gonzalez J."/>
            <person name="Henrissat B."/>
            <person name="Kuo A."/>
            <person name="Liang C."/>
            <person name="Lipzen A."/>
            <person name="Lutzoni F."/>
            <person name="Magnuson J."/>
            <person name="Mondo S."/>
            <person name="Nolan M."/>
            <person name="Ohm R."/>
            <person name="Pangilinan J."/>
            <person name="Park H.-J."/>
            <person name="Ramirez L."/>
            <person name="Alfaro M."/>
            <person name="Sun H."/>
            <person name="Tritt A."/>
            <person name="Yoshinaga Y."/>
            <person name="Zwiers L.-H."/>
            <person name="Turgeon B."/>
            <person name="Goodwin S."/>
            <person name="Spatafora J."/>
            <person name="Crous P."/>
            <person name="Grigoriev I."/>
        </authorList>
    </citation>
    <scope>NUCLEOTIDE SEQUENCE</scope>
    <source>
        <strain evidence="2">ATCC 36951</strain>
    </source>
</reference>
<keyword evidence="3" id="KW-1185">Reference proteome</keyword>